<dbReference type="GO" id="GO:0005524">
    <property type="term" value="F:ATP binding"/>
    <property type="evidence" value="ECO:0007669"/>
    <property type="project" value="UniProtKB-KW"/>
</dbReference>
<evidence type="ECO:0000256" key="1">
    <source>
        <dbReference type="ARBA" id="ARBA00005417"/>
    </source>
</evidence>
<name>A0A5C6UKA3_9SPHN</name>
<dbReference type="AlphaFoldDB" id="A0A5C6UKA3"/>
<dbReference type="PANTHER" id="PTHR42711">
    <property type="entry name" value="ABC TRANSPORTER ATP-BINDING PROTEIN"/>
    <property type="match status" value="1"/>
</dbReference>
<evidence type="ECO:0000259" key="6">
    <source>
        <dbReference type="PROSITE" id="PS50893"/>
    </source>
</evidence>
<dbReference type="Gene3D" id="3.40.50.300">
    <property type="entry name" value="P-loop containing nucleotide triphosphate hydrolases"/>
    <property type="match status" value="1"/>
</dbReference>
<keyword evidence="5 7" id="KW-0067">ATP-binding</keyword>
<dbReference type="InterPro" id="IPR017871">
    <property type="entry name" value="ABC_transporter-like_CS"/>
</dbReference>
<keyword evidence="4" id="KW-0547">Nucleotide-binding</keyword>
<feature type="domain" description="ABC transporter" evidence="6">
    <location>
        <begin position="63"/>
        <end position="290"/>
    </location>
</feature>
<dbReference type="SUPFAM" id="SSF52540">
    <property type="entry name" value="P-loop containing nucleoside triphosphate hydrolases"/>
    <property type="match status" value="1"/>
</dbReference>
<evidence type="ECO:0000256" key="2">
    <source>
        <dbReference type="ARBA" id="ARBA00022448"/>
    </source>
</evidence>
<dbReference type="Proteomes" id="UP000321129">
    <property type="component" value="Unassembled WGS sequence"/>
</dbReference>
<reference evidence="7 8" key="1">
    <citation type="submission" date="2019-08" db="EMBL/GenBank/DDBJ databases">
        <title>Sphingorhabdus soil sp. nov., isolated from arctic soil.</title>
        <authorList>
            <person name="Liu Y."/>
        </authorList>
    </citation>
    <scope>NUCLEOTIDE SEQUENCE [LARGE SCALE GENOMIC DNA]</scope>
    <source>
        <strain evidence="7 8">D-2Q-5-6</strain>
    </source>
</reference>
<evidence type="ECO:0000313" key="8">
    <source>
        <dbReference type="Proteomes" id="UP000321129"/>
    </source>
</evidence>
<dbReference type="SMART" id="SM00382">
    <property type="entry name" value="AAA"/>
    <property type="match status" value="1"/>
</dbReference>
<evidence type="ECO:0000256" key="3">
    <source>
        <dbReference type="ARBA" id="ARBA00022458"/>
    </source>
</evidence>
<organism evidence="7 8">
    <name type="scientific">Flavisphingopyxis soli</name>
    <dbReference type="NCBI Taxonomy" id="2601267"/>
    <lineage>
        <taxon>Bacteria</taxon>
        <taxon>Pseudomonadati</taxon>
        <taxon>Pseudomonadota</taxon>
        <taxon>Alphaproteobacteria</taxon>
        <taxon>Sphingomonadales</taxon>
        <taxon>Sphingopyxidaceae</taxon>
        <taxon>Flavisphingopyxis</taxon>
    </lineage>
</organism>
<evidence type="ECO:0000256" key="5">
    <source>
        <dbReference type="ARBA" id="ARBA00022840"/>
    </source>
</evidence>
<gene>
    <name evidence="7" type="ORF">FSZ31_01655</name>
</gene>
<dbReference type="InterPro" id="IPR003593">
    <property type="entry name" value="AAA+_ATPase"/>
</dbReference>
<dbReference type="InterPro" id="IPR027417">
    <property type="entry name" value="P-loop_NTPase"/>
</dbReference>
<evidence type="ECO:0000313" key="7">
    <source>
        <dbReference type="EMBL" id="TXC73482.1"/>
    </source>
</evidence>
<comment type="similarity">
    <text evidence="1">Belongs to the ABC transporter superfamily.</text>
</comment>
<dbReference type="EMBL" id="VOPY01000001">
    <property type="protein sequence ID" value="TXC73482.1"/>
    <property type="molecule type" value="Genomic_DNA"/>
</dbReference>
<comment type="caution">
    <text evidence="7">The sequence shown here is derived from an EMBL/GenBank/DDBJ whole genome shotgun (WGS) entry which is preliminary data.</text>
</comment>
<dbReference type="OrthoDB" id="7465047at2"/>
<dbReference type="PROSITE" id="PS50893">
    <property type="entry name" value="ABC_TRANSPORTER_2"/>
    <property type="match status" value="1"/>
</dbReference>
<protein>
    <submittedName>
        <fullName evidence="7">ATP-binding cassette domain-containing protein</fullName>
    </submittedName>
</protein>
<dbReference type="PROSITE" id="PS00211">
    <property type="entry name" value="ABC_TRANSPORTER_1"/>
    <property type="match status" value="1"/>
</dbReference>
<sequence>MPHAAKPSARASAAILASRLVGESRPGGGLSAIIESRLATDAAGWLSPRRTRERGTVLASTVIEASGLVKYFGDFRAVDGIDISVPQGSVYGILGPNGAGKTTTIRMLLGIIDPDEGTRSLLGSANPRSVSDRVGYLPEERGLYPGMKACEVIAFMGALRGLDWSAGRKRGAEMMEQVGLSRVVDEKIRKMSKGMAQMVQLIGSIVHRPELIVLDEPFSGLDPVNQGRLEALIGEERARGATIVFSTHVMAHAERLCDRLAIIAGAKRRFEGTVDEARGQLPLEVRYTPGDGAARLDGLLPAEATRRGDSFRFPIEDHAVAAWLTRLVDSGHGVASLSIERPGLHDAFVHIVGSDAVRDDAAMGDAK</sequence>
<accession>A0A5C6UKA3</accession>
<dbReference type="PANTHER" id="PTHR42711:SF5">
    <property type="entry name" value="ABC TRANSPORTER ATP-BINDING PROTEIN NATA"/>
    <property type="match status" value="1"/>
</dbReference>
<dbReference type="InterPro" id="IPR003439">
    <property type="entry name" value="ABC_transporter-like_ATP-bd"/>
</dbReference>
<evidence type="ECO:0000256" key="4">
    <source>
        <dbReference type="ARBA" id="ARBA00022741"/>
    </source>
</evidence>
<dbReference type="InterPro" id="IPR050763">
    <property type="entry name" value="ABC_transporter_ATP-binding"/>
</dbReference>
<dbReference type="GO" id="GO:0016887">
    <property type="term" value="F:ATP hydrolysis activity"/>
    <property type="evidence" value="ECO:0007669"/>
    <property type="project" value="InterPro"/>
</dbReference>
<proteinExistence type="inferred from homology"/>
<keyword evidence="2" id="KW-0813">Transport</keyword>
<dbReference type="Pfam" id="PF00005">
    <property type="entry name" value="ABC_tran"/>
    <property type="match status" value="1"/>
</dbReference>
<keyword evidence="8" id="KW-1185">Reference proteome</keyword>
<keyword evidence="3" id="KW-0536">Nodulation</keyword>